<comment type="similarity">
    <text evidence="1">Belongs to the nucleosome assembly protein (NAP) family.</text>
</comment>
<dbReference type="GO" id="GO:0006334">
    <property type="term" value="P:nucleosome assembly"/>
    <property type="evidence" value="ECO:0007669"/>
    <property type="project" value="InterPro"/>
</dbReference>
<feature type="compositionally biased region" description="Basic and acidic residues" evidence="3">
    <location>
        <begin position="216"/>
        <end position="225"/>
    </location>
</feature>
<dbReference type="GO" id="GO:0016491">
    <property type="term" value="F:oxidoreductase activity"/>
    <property type="evidence" value="ECO:0007669"/>
    <property type="project" value="UniProtKB-KW"/>
</dbReference>
<dbReference type="SUPFAM" id="SSF143113">
    <property type="entry name" value="NAP-like"/>
    <property type="match status" value="1"/>
</dbReference>
<protein>
    <submittedName>
        <fullName evidence="4">Uncharacterized protein</fullName>
    </submittedName>
</protein>
<evidence type="ECO:0000256" key="2">
    <source>
        <dbReference type="ARBA" id="ARBA00023002"/>
    </source>
</evidence>
<dbReference type="Pfam" id="PF14027">
    <property type="entry name" value="Questin_oxidase"/>
    <property type="match status" value="1"/>
</dbReference>
<dbReference type="PaxDb" id="5507-FOXG_01530P0"/>
<comment type="caution">
    <text evidence="4">The sequence shown here is derived from an EMBL/GenBank/DDBJ whole genome shotgun (WGS) entry which is preliminary data.</text>
</comment>
<dbReference type="PANTHER" id="PTHR35870">
    <property type="entry name" value="PROTEIN, PUTATIVE (AFU_ORTHOLOGUE AFUA_5G03330)-RELATED"/>
    <property type="match status" value="1"/>
</dbReference>
<accession>F9G0G8</accession>
<evidence type="ECO:0000256" key="3">
    <source>
        <dbReference type="SAM" id="MobiDB-lite"/>
    </source>
</evidence>
<feature type="region of interest" description="Disordered" evidence="3">
    <location>
        <begin position="212"/>
        <end position="246"/>
    </location>
</feature>
<dbReference type="Pfam" id="PF00956">
    <property type="entry name" value="NAP"/>
    <property type="match status" value="1"/>
</dbReference>
<dbReference type="InterPro" id="IPR002164">
    <property type="entry name" value="NAP_family"/>
</dbReference>
<sequence>MSAGDMHDEQVKEALITYEKLQAIEDDFEDVELEILRQQDKLTKDLYVKRQEVIANIPQFWPLVFEQSPPEVDEYIQPSDSELLLNALTGLSVERFELPNGDPRSISLKWEFKENDWFEDKVLEKKFYWRFHKDGWAGLVSEPVDIKWKEGKDLTNGMLSLAKKVYDEEKAGKKLGETEASKKLHKLMEETGMGGVSFFCWFGFRGRKVSPEESEEGRKLEEEKRKARKEGKYDEDDNDMDEDDDDDEYEYEIFPTADDLAVFIAEDLWPGAIKYFTNAQEADDMPSDLEFEEMDEDDSDDDEAPALKKPNDSKELLIQTCLRTPRSKSKCEIRDLIISGWSSFVSPPCLLRFSVPFVATFKYLVVPLMLARSSLRVFARPTTRIRYSTMATPFKIQLEPQNSGLLGMKLGQSEASKATDLLQKDLEIVHQVLTLYGTGATTKDLDTAYNANKAYQLKAMKPKSDVVDKLEHGSDWSEYLGKGRNYATFFRFFQDEIERIGWQDTLKEYLFKDDARGRDMQSRLFAGILHPLIQLLYGMEWSQPMIIASALAQTAVHRDDYKEFLTAAAKKAQASDAPPKMKTIGGLYEDAVKNEKLRKSSHWDDSNRIFDGVFTRAKDEMITLAARVRIGEEELDEKIAEMVHHSAFVASAAAFHPPHAPRFEFILMHHITSTPFFLTLKEQSWIPVSTKARFLENKVRMDLLQYIARGSPALRSDLLRGYEPKNGEKLVGH</sequence>
<dbReference type="AlphaFoldDB" id="F9G0G8"/>
<keyword evidence="2" id="KW-0560">Oxidoreductase</keyword>
<proteinExistence type="inferred from homology"/>
<dbReference type="STRING" id="660025.F9G0G8"/>
<organism evidence="4">
    <name type="scientific">Fusarium oxysporum (strain Fo5176)</name>
    <name type="common">Fusarium vascular wilt</name>
    <dbReference type="NCBI Taxonomy" id="660025"/>
    <lineage>
        <taxon>Eukaryota</taxon>
        <taxon>Fungi</taxon>
        <taxon>Dikarya</taxon>
        <taxon>Ascomycota</taxon>
        <taxon>Pezizomycotina</taxon>
        <taxon>Sordariomycetes</taxon>
        <taxon>Hypocreomycetidae</taxon>
        <taxon>Hypocreales</taxon>
        <taxon>Nectriaceae</taxon>
        <taxon>Fusarium</taxon>
        <taxon>Fusarium oxysporum species complex</taxon>
    </lineage>
</organism>
<dbReference type="Gene3D" id="3.30.1120.90">
    <property type="entry name" value="Nucleosome assembly protein"/>
    <property type="match status" value="1"/>
</dbReference>
<dbReference type="GO" id="GO:0005634">
    <property type="term" value="C:nucleus"/>
    <property type="evidence" value="ECO:0007669"/>
    <property type="project" value="InterPro"/>
</dbReference>
<evidence type="ECO:0000313" key="4">
    <source>
        <dbReference type="EMBL" id="EGU77324.1"/>
    </source>
</evidence>
<dbReference type="EMBL" id="AFQF01003008">
    <property type="protein sequence ID" value="EGU77324.1"/>
    <property type="molecule type" value="Genomic_DNA"/>
</dbReference>
<evidence type="ECO:0000256" key="1">
    <source>
        <dbReference type="ARBA" id="ARBA00009947"/>
    </source>
</evidence>
<dbReference type="InterPro" id="IPR037231">
    <property type="entry name" value="NAP-like_sf"/>
</dbReference>
<dbReference type="InterPro" id="IPR025337">
    <property type="entry name" value="Questin_oxidase-like"/>
</dbReference>
<name>F9G0G8_FUSOF</name>
<gene>
    <name evidence="4" type="ORF">FOXB_12150</name>
</gene>
<feature type="compositionally biased region" description="Acidic residues" evidence="3">
    <location>
        <begin position="233"/>
        <end position="246"/>
    </location>
</feature>
<dbReference type="PANTHER" id="PTHR35870:SF1">
    <property type="entry name" value="PROTEIN, PUTATIVE (AFU_ORTHOLOGUE AFUA_5G03330)-RELATED"/>
    <property type="match status" value="1"/>
</dbReference>
<reference evidence="4" key="1">
    <citation type="journal article" date="2012" name="Mol. Plant Microbe Interact.">
        <title>A highly conserved effector in Fusarium oxysporum is required for full virulence on Arabidopsis.</title>
        <authorList>
            <person name="Thatcher L.F."/>
            <person name="Gardiner D.M."/>
            <person name="Kazan K."/>
            <person name="Manners J."/>
        </authorList>
    </citation>
    <scope>NUCLEOTIDE SEQUENCE [LARGE SCALE GENOMIC DNA]</scope>
    <source>
        <strain evidence="4">Fo5176</strain>
    </source>
</reference>
<dbReference type="OrthoDB" id="10004862at2759"/>